<dbReference type="HOGENOM" id="CLU_927671_0_0_1"/>
<dbReference type="AlphaFoldDB" id="A0A0D0BV51"/>
<accession>A0A0D0BV51</accession>
<evidence type="ECO:0000313" key="2">
    <source>
        <dbReference type="EMBL" id="KIK59401.1"/>
    </source>
</evidence>
<sequence>MPVLIVYCVGVPLFISPRVYDWTTPTIKVSEIRAKLAVESGLSQQVVLSNITSDADILEKFKEEFVQADDILLATQFSTPLSALSVGAPVSESSAFQNSTLPTPNLKRTSKPKAKSLRPESFSTPMSPLLPLLIPMLRLPRTQRAVTRAQNKRTLTLDAVAVPSTKEPSGTSRASIRHGGNGTVDDSRCTMDPSAGRFFSETSTKRSVAKTSSRRMVFFMLGNFTDLSFALRIIQSTSLLYQTCPTIDIDWFRSDVVGRFECSDQKVTVVLNKILPHPLDPQVIAQLQQRAEPLFVLKRL</sequence>
<name>A0A0D0BV51_9AGAR</name>
<proteinExistence type="predicted"/>
<feature type="region of interest" description="Disordered" evidence="1">
    <location>
        <begin position="94"/>
        <end position="121"/>
    </location>
</feature>
<feature type="compositionally biased region" description="Polar residues" evidence="1">
    <location>
        <begin position="94"/>
        <end position="107"/>
    </location>
</feature>
<gene>
    <name evidence="2" type="ORF">GYMLUDRAFT_245461</name>
</gene>
<feature type="region of interest" description="Disordered" evidence="1">
    <location>
        <begin position="163"/>
        <end position="188"/>
    </location>
</feature>
<evidence type="ECO:0000313" key="3">
    <source>
        <dbReference type="Proteomes" id="UP000053593"/>
    </source>
</evidence>
<evidence type="ECO:0000256" key="1">
    <source>
        <dbReference type="SAM" id="MobiDB-lite"/>
    </source>
</evidence>
<dbReference type="EMBL" id="KN834780">
    <property type="protein sequence ID" value="KIK59401.1"/>
    <property type="molecule type" value="Genomic_DNA"/>
</dbReference>
<keyword evidence="3" id="KW-1185">Reference proteome</keyword>
<protein>
    <submittedName>
        <fullName evidence="2">Uncharacterized protein</fullName>
    </submittedName>
</protein>
<organism evidence="2 3">
    <name type="scientific">Collybiopsis luxurians FD-317 M1</name>
    <dbReference type="NCBI Taxonomy" id="944289"/>
    <lineage>
        <taxon>Eukaryota</taxon>
        <taxon>Fungi</taxon>
        <taxon>Dikarya</taxon>
        <taxon>Basidiomycota</taxon>
        <taxon>Agaricomycotina</taxon>
        <taxon>Agaricomycetes</taxon>
        <taxon>Agaricomycetidae</taxon>
        <taxon>Agaricales</taxon>
        <taxon>Marasmiineae</taxon>
        <taxon>Omphalotaceae</taxon>
        <taxon>Collybiopsis</taxon>
        <taxon>Collybiopsis luxurians</taxon>
    </lineage>
</organism>
<dbReference type="Proteomes" id="UP000053593">
    <property type="component" value="Unassembled WGS sequence"/>
</dbReference>
<reference evidence="2 3" key="1">
    <citation type="submission" date="2014-04" db="EMBL/GenBank/DDBJ databases">
        <title>Evolutionary Origins and Diversification of the Mycorrhizal Mutualists.</title>
        <authorList>
            <consortium name="DOE Joint Genome Institute"/>
            <consortium name="Mycorrhizal Genomics Consortium"/>
            <person name="Kohler A."/>
            <person name="Kuo A."/>
            <person name="Nagy L.G."/>
            <person name="Floudas D."/>
            <person name="Copeland A."/>
            <person name="Barry K.W."/>
            <person name="Cichocki N."/>
            <person name="Veneault-Fourrey C."/>
            <person name="LaButti K."/>
            <person name="Lindquist E.A."/>
            <person name="Lipzen A."/>
            <person name="Lundell T."/>
            <person name="Morin E."/>
            <person name="Murat C."/>
            <person name="Riley R."/>
            <person name="Ohm R."/>
            <person name="Sun H."/>
            <person name="Tunlid A."/>
            <person name="Henrissat B."/>
            <person name="Grigoriev I.V."/>
            <person name="Hibbett D.S."/>
            <person name="Martin F."/>
        </authorList>
    </citation>
    <scope>NUCLEOTIDE SEQUENCE [LARGE SCALE GENOMIC DNA]</scope>
    <source>
        <strain evidence="2 3">FD-317 M1</strain>
    </source>
</reference>